<dbReference type="PANTHER" id="PTHR45569:SF1">
    <property type="entry name" value="SENSOR PROTEIN KDPD"/>
    <property type="match status" value="1"/>
</dbReference>
<evidence type="ECO:0000259" key="5">
    <source>
        <dbReference type="PROSITE" id="PS50109"/>
    </source>
</evidence>
<keyword evidence="4" id="KW-0812">Transmembrane</keyword>
<feature type="transmembrane region" description="Helical" evidence="4">
    <location>
        <begin position="12"/>
        <end position="33"/>
    </location>
</feature>
<evidence type="ECO:0000313" key="8">
    <source>
        <dbReference type="Proteomes" id="UP000646877"/>
    </source>
</evidence>
<evidence type="ECO:0000256" key="1">
    <source>
        <dbReference type="ARBA" id="ARBA00000085"/>
    </source>
</evidence>
<accession>A0A8I2H071</accession>
<dbReference type="InterPro" id="IPR036890">
    <property type="entry name" value="HATPase_C_sf"/>
</dbReference>
<dbReference type="Pfam" id="PF02518">
    <property type="entry name" value="HATPase_c"/>
    <property type="match status" value="1"/>
</dbReference>
<dbReference type="SUPFAM" id="SSF55874">
    <property type="entry name" value="ATPase domain of HSP90 chaperone/DNA topoisomerase II/histidine kinase"/>
    <property type="match status" value="1"/>
</dbReference>
<evidence type="ECO:0000313" key="6">
    <source>
        <dbReference type="EMBL" id="NLR20741.1"/>
    </source>
</evidence>
<keyword evidence="6" id="KW-0808">Transferase</keyword>
<keyword evidence="3" id="KW-0175">Coiled coil</keyword>
<dbReference type="SMART" id="SM00387">
    <property type="entry name" value="HATPase_c"/>
    <property type="match status" value="1"/>
</dbReference>
<dbReference type="Gene3D" id="1.10.287.130">
    <property type="match status" value="1"/>
</dbReference>
<dbReference type="EMBL" id="CP137578">
    <property type="protein sequence ID" value="WOX29776.1"/>
    <property type="molecule type" value="Genomic_DNA"/>
</dbReference>
<protein>
    <recommendedName>
        <fullName evidence="2">histidine kinase</fullName>
        <ecNumber evidence="2">2.7.13.3</ecNumber>
    </recommendedName>
</protein>
<dbReference type="InterPro" id="IPR036097">
    <property type="entry name" value="HisK_dim/P_sf"/>
</dbReference>
<evidence type="ECO:0000256" key="3">
    <source>
        <dbReference type="SAM" id="Coils"/>
    </source>
</evidence>
<evidence type="ECO:0000313" key="7">
    <source>
        <dbReference type="EMBL" id="WOX29776.1"/>
    </source>
</evidence>
<evidence type="ECO:0000256" key="4">
    <source>
        <dbReference type="SAM" id="Phobius"/>
    </source>
</evidence>
<evidence type="ECO:0000313" key="9">
    <source>
        <dbReference type="Proteomes" id="UP001304419"/>
    </source>
</evidence>
<dbReference type="GO" id="GO:0005524">
    <property type="term" value="F:ATP binding"/>
    <property type="evidence" value="ECO:0007669"/>
    <property type="project" value="UniProtKB-KW"/>
</dbReference>
<dbReference type="EMBL" id="WEIA01000002">
    <property type="protein sequence ID" value="NLR20741.1"/>
    <property type="molecule type" value="Genomic_DNA"/>
</dbReference>
<dbReference type="PANTHER" id="PTHR45569">
    <property type="entry name" value="SENSOR PROTEIN KDPD"/>
    <property type="match status" value="1"/>
</dbReference>
<gene>
    <name evidence="6" type="ORF">F9Y85_05290</name>
    <name evidence="7" type="ORF">R5H13_05795</name>
</gene>
<reference evidence="6" key="1">
    <citation type="submission" date="2019-10" db="EMBL/GenBank/DDBJ databases">
        <authorList>
            <person name="Paulsen S."/>
        </authorList>
    </citation>
    <scope>NUCLEOTIDE SEQUENCE</scope>
    <source>
        <strain evidence="6">LMG 19692</strain>
    </source>
</reference>
<feature type="transmembrane region" description="Helical" evidence="4">
    <location>
        <begin position="39"/>
        <end position="59"/>
    </location>
</feature>
<dbReference type="AlphaFoldDB" id="A0A8I2H071"/>
<proteinExistence type="predicted"/>
<feature type="domain" description="Histidine kinase" evidence="5">
    <location>
        <begin position="224"/>
        <end position="423"/>
    </location>
</feature>
<keyword evidence="7" id="KW-0547">Nucleotide-binding</keyword>
<dbReference type="InterPro" id="IPR004358">
    <property type="entry name" value="Sig_transdc_His_kin-like_C"/>
</dbReference>
<comment type="catalytic activity">
    <reaction evidence="1">
        <text>ATP + protein L-histidine = ADP + protein N-phospho-L-histidine.</text>
        <dbReference type="EC" id="2.7.13.3"/>
    </reaction>
</comment>
<dbReference type="RefSeq" id="WP_193521589.1">
    <property type="nucleotide sequence ID" value="NZ_CBCSDF010000002.1"/>
</dbReference>
<keyword evidence="9" id="KW-1185">Reference proteome</keyword>
<keyword evidence="7" id="KW-0067">ATP-binding</keyword>
<dbReference type="EC" id="2.7.13.3" evidence="2"/>
<dbReference type="InterPro" id="IPR005467">
    <property type="entry name" value="His_kinase_dom"/>
</dbReference>
<keyword evidence="6" id="KW-0418">Kinase</keyword>
<sequence>MAKLASLEHKLLVGFAIPIITLAMLALGMIYYFELTLLSAITLLLGVMLPSVFALSYGYRAVMQVLESLAVQLDGVTNEEFGVWQLAQYRNGRVELLKAELKEAAKRLQQKRQEYGQNEAFVFNFISELTLPIVLLDAHHHVYFANHAMNTVYPEQVLHGAHVKALGLQYVDEQWQHTQHISRFSIAAHKLYRGQRVYQLLVFFSVEQALRDNEKQVWQKLLSVLNHEVRNTLTPVYSMAQSLQQDGNIISPEMQQTMLGVIESRAAHLQQFVANYAQVAQLPPVDMQNIEVELLVSRWQALFPGVEIKALNKGLVYCDEEQLTQAMINLVNNAEQANQSAGNDGITLTLDKPKNWRFTLEDNGAGIANPDNLFVPFYSTKPNGSGIGLVLSRELIRNQQGELHLANLPDNKGAQAVVTLLSR</sequence>
<feature type="coiled-coil region" evidence="3">
    <location>
        <begin position="91"/>
        <end position="118"/>
    </location>
</feature>
<reference evidence="7 9" key="2">
    <citation type="submission" date="2023-10" db="EMBL/GenBank/DDBJ databases">
        <title>To unveil natural product biosynthetic capacity in Pseudoalteromonas.</title>
        <authorList>
            <person name="Wang J."/>
        </authorList>
    </citation>
    <scope>NUCLEOTIDE SEQUENCE [LARGE SCALE GENOMIC DNA]</scope>
    <source>
        <strain evidence="7 9">DSM 15914</strain>
    </source>
</reference>
<dbReference type="PROSITE" id="PS50109">
    <property type="entry name" value="HIS_KIN"/>
    <property type="match status" value="1"/>
</dbReference>
<dbReference type="SUPFAM" id="SSF47384">
    <property type="entry name" value="Homodimeric domain of signal transducing histidine kinase"/>
    <property type="match status" value="1"/>
</dbReference>
<dbReference type="Gene3D" id="3.30.565.10">
    <property type="entry name" value="Histidine kinase-like ATPase, C-terminal domain"/>
    <property type="match status" value="1"/>
</dbReference>
<name>A0A8I2H071_9GAMM</name>
<keyword evidence="4" id="KW-0472">Membrane</keyword>
<dbReference type="InterPro" id="IPR003594">
    <property type="entry name" value="HATPase_dom"/>
</dbReference>
<keyword evidence="4" id="KW-1133">Transmembrane helix</keyword>
<dbReference type="GO" id="GO:0005886">
    <property type="term" value="C:plasma membrane"/>
    <property type="evidence" value="ECO:0007669"/>
    <property type="project" value="TreeGrafter"/>
</dbReference>
<dbReference type="PRINTS" id="PR00344">
    <property type="entry name" value="BCTRLSENSOR"/>
</dbReference>
<dbReference type="Proteomes" id="UP000646877">
    <property type="component" value="Unassembled WGS sequence"/>
</dbReference>
<dbReference type="Proteomes" id="UP001304419">
    <property type="component" value="Chromosome 1"/>
</dbReference>
<dbReference type="GO" id="GO:0000155">
    <property type="term" value="F:phosphorelay sensor kinase activity"/>
    <property type="evidence" value="ECO:0007669"/>
    <property type="project" value="InterPro"/>
</dbReference>
<evidence type="ECO:0000256" key="2">
    <source>
        <dbReference type="ARBA" id="ARBA00012438"/>
    </source>
</evidence>
<organism evidence="6 8">
    <name type="scientific">Pseudoalteromonas maricaloris</name>
    <dbReference type="NCBI Taxonomy" id="184924"/>
    <lineage>
        <taxon>Bacteria</taxon>
        <taxon>Pseudomonadati</taxon>
        <taxon>Pseudomonadota</taxon>
        <taxon>Gammaproteobacteria</taxon>
        <taxon>Alteromonadales</taxon>
        <taxon>Pseudoalteromonadaceae</taxon>
        <taxon>Pseudoalteromonas</taxon>
    </lineage>
</organism>
<dbReference type="InterPro" id="IPR052023">
    <property type="entry name" value="Histidine_kinase_KdpD"/>
</dbReference>